<dbReference type="SUPFAM" id="SSF52540">
    <property type="entry name" value="P-loop containing nucleoside triphosphate hydrolases"/>
    <property type="match status" value="1"/>
</dbReference>
<sequence>MAKAKKKSTATRKSATPRKATPKPNASPKPKGKANPRTRPAVDTVRASRDGHEFHEAWIARKCLGLLLPGSELVGIAVEGFANEDQRGVSKEGNEIADAVMYFGGRPNLQHAKRAVVVQVKYSKAAEHKPFRAADAKKTIGKFARTYRACKTSLGTDKARAKLRFELVTNRPIEPALLEAIEGLAAQGPLKSDAKTQAKQVADACKLTGKDLAEFAARLDMIGLTGDLRENKQQLALTLVDWSDARDHMARRRLADIREMARDKAGLIKQHRNVIVRTDVLAALGLSDDKDLLPATASFPPIGKVVDRVQLDDTVHRIPRLTRPLVVHAEGGFGKTVFMNSLAARLGHEHETILFDCFGMGQYRASDDSRHLPSRGLVHIANELACRGLCDPMLPSTSNSEDILRAFRVRLEQAVATLRRGSADRQLVLLLDAIDNASEIARDRNQDSFPRLLLQSLEHGAAIAGLQVVVSARTHRRIAATGEISAEELELAPFVERETRAFLRTRVSTLTETMVQVGQARSKGNARVLEHLAAEPGLLAPSEIDEPIALDDLIQHRIDQALVEARKLGNADRSIRAFLAGLATLPPPVPLKEYAQVNGMAEGAVVSFAADLSPLLEQTKHGLMFRDEPTETLIRRKYAGDAAPLRELAANLFAMQGESVYAATTLPDLLLQLEDGEKLFQLAFDDRLPASITGIVGQQTIRHARIRAAVAHAVSVNDFDHLVPLLVELSTLAAMDQRGTTYLLDYPDLVVASADPDSLRRIFEARTPWPGSRHARLAIVHGLMGETAEAIWHARWVAEWLQHYFDQTSDAHDRAHPTVLDLAARPFCYLLEGDGEAAARDLSGWVSAEYGYDTAKAMFQLARHPEAARLISPEVMFACVDALASIGPIAAAICYTTGSPEQQRAQLESLAAVCTAGGPVKLRDHYRPDERPLVQGMVEAAAKAVRMGMPAQATAILAALPLASPGLHVFMDSSYWIGEVATYIARQVITCCATGTLVGPRDLLPRELAEHAATLPPNLPESEFLTALKEALDADYQARAKAARDAQEYARHDYSHHASAVQFLKERMPLWLDIARDFAQAVVGSGSAAPSLAPLTARWMTLRNTSDYHSGGRLAQHQHNTVGERLLALALAANDAFPTGEVAAHIEATSEPDTTPVSNLIGLVDLMASRPAFHEMAGALAIKASAAIEKEHDVTDRATHFARLGQAITLASPVEAVAYFRKGIEQMDAIGSGDYRFVEGLMHFAGALNGKGLGQRESHTLSNICELNFGEEQKFGWGSYGAAMSRVSGVAGLARLARWQDRGRISLDFTLLPYVRALLEDNKLDAELALTVLRLSNPAELYVCGTTQLVATLESKPSARVAAVATELVAQYLQNNPGSLGSETPRALARFAGSVLGKDAWQPQYLEAAADRIEVKREDHNRRANWRASGDDAAPRTWEEEQNKAKVQVLQLAAATDPLDEVAVGRVFDAARTQHRNMCFSGDVLDALRAKVAFKQWPDYLALIARLEMLDLYEKERELRTCKEQWVASSLAVADALKACAPVIARVNAREYISFDYLSGSHVRTLEEICGLARRDVLMLLIREFTRPKMAVPASVWLNFAAEFNEKTTHGVGEVALTRLLQSGPAKLASNTEDGAWQDAMTFTGDAVEAIAGMIWLQLGSPISRQRWLAAHSLRTAVRLGRAEVLDAVVAKYRRRDAAPFQALELPFFYQHAQMWLLIAMARIALEAPKVIARHADFLETIALDAVDRHVLRRHFAAQALLACVNASEMRLSKARVQKLQRVNSSSFAARKEKDYYGSDFSPMRPKGMAEPQPELHLDYDFSKDDVAQLASLFRRQHWETVDALVAKVREHDAEIEFMSDCKGRSRPGRDHYKRGIDPEYQAHGEQLAWHALFSVAGDLLAAHPLVWRGYEEEDPWEDWLSRRVLTHPAGLWLADGMDHQPLDSWGSLMAVGNTAIDLTGDPAALKALLGIGDSVGDWLIVDGSWHSNENVEIRVMSALAPRDQSAALAEGLAAQGPFQAYLPQLRMYEDDGPASKRDAPYLPWIVRKEAYAHLDETDALGADGAVQRPRLSRDTTAFAKLRSVDPFDRTWKNAAGETVVRADAWIESCRHEEGPSEGLRLRCRTDVVRAYLEARDADLMWLVYLRYRDEGYGSQRTRYRHTTAVIRMSSSLEVSYTPGRTNELEESKH</sequence>
<evidence type="ECO:0000259" key="2">
    <source>
        <dbReference type="Pfam" id="PF05729"/>
    </source>
</evidence>
<dbReference type="Pfam" id="PF05729">
    <property type="entry name" value="NACHT"/>
    <property type="match status" value="1"/>
</dbReference>
<gene>
    <name evidence="3" type="ORF">IFO71_01655</name>
</gene>
<protein>
    <submittedName>
        <fullName evidence="3">NACHT domain-containing protein</fullName>
    </submittedName>
</protein>
<accession>A0AAW3ZG49</accession>
<feature type="region of interest" description="Disordered" evidence="1">
    <location>
        <begin position="1"/>
        <end position="45"/>
    </location>
</feature>
<dbReference type="InterPro" id="IPR007111">
    <property type="entry name" value="NACHT_NTPase"/>
</dbReference>
<comment type="caution">
    <text evidence="3">The sequence shown here is derived from an EMBL/GenBank/DDBJ whole genome shotgun (WGS) entry which is preliminary data.</text>
</comment>
<dbReference type="RefSeq" id="WP_192027778.1">
    <property type="nucleotide sequence ID" value="NZ_JACYTR010000002.1"/>
</dbReference>
<evidence type="ECO:0000256" key="1">
    <source>
        <dbReference type="SAM" id="MobiDB-lite"/>
    </source>
</evidence>
<evidence type="ECO:0000313" key="4">
    <source>
        <dbReference type="Proteomes" id="UP000613768"/>
    </source>
</evidence>
<feature type="compositionally biased region" description="Basic residues" evidence="1">
    <location>
        <begin position="1"/>
        <end position="10"/>
    </location>
</feature>
<dbReference type="EMBL" id="JACYTR010000002">
    <property type="protein sequence ID" value="MBD8524435.1"/>
    <property type="molecule type" value="Genomic_DNA"/>
</dbReference>
<reference evidence="3 4" key="1">
    <citation type="submission" date="2020-09" db="EMBL/GenBank/DDBJ databases">
        <title>Pseudoxanthomonas sp. CAU 1598 isolated from sand of Yaerae Beach.</title>
        <authorList>
            <person name="Kim W."/>
        </authorList>
    </citation>
    <scope>NUCLEOTIDE SEQUENCE [LARGE SCALE GENOMIC DNA]</scope>
    <source>
        <strain evidence="3 4">CAU 1598</strain>
    </source>
</reference>
<name>A0AAW3ZG49_9GAMM</name>
<proteinExistence type="predicted"/>
<keyword evidence="4" id="KW-1185">Reference proteome</keyword>
<organism evidence="3 4">
    <name type="scientific">Pseudomarimonas arenosa</name>
    <dbReference type="NCBI Taxonomy" id="2774145"/>
    <lineage>
        <taxon>Bacteria</taxon>
        <taxon>Pseudomonadati</taxon>
        <taxon>Pseudomonadota</taxon>
        <taxon>Gammaproteobacteria</taxon>
        <taxon>Lysobacterales</taxon>
        <taxon>Lysobacteraceae</taxon>
        <taxon>Pseudomarimonas</taxon>
    </lineage>
</organism>
<evidence type="ECO:0000313" key="3">
    <source>
        <dbReference type="EMBL" id="MBD8524435.1"/>
    </source>
</evidence>
<feature type="domain" description="NACHT" evidence="2">
    <location>
        <begin position="324"/>
        <end position="506"/>
    </location>
</feature>
<dbReference type="Proteomes" id="UP000613768">
    <property type="component" value="Unassembled WGS sequence"/>
</dbReference>
<dbReference type="InterPro" id="IPR027417">
    <property type="entry name" value="P-loop_NTPase"/>
</dbReference>